<protein>
    <submittedName>
        <fullName evidence="2">Uncharacterized protein</fullName>
    </submittedName>
</protein>
<evidence type="ECO:0000256" key="1">
    <source>
        <dbReference type="SAM" id="MobiDB-lite"/>
    </source>
</evidence>
<accession>A0A4D6M1S9</accession>
<feature type="compositionally biased region" description="Basic and acidic residues" evidence="1">
    <location>
        <begin position="67"/>
        <end position="76"/>
    </location>
</feature>
<dbReference type="Proteomes" id="UP000501690">
    <property type="component" value="Linkage Group LG5"/>
</dbReference>
<feature type="compositionally biased region" description="Basic and acidic residues" evidence="1">
    <location>
        <begin position="38"/>
        <end position="47"/>
    </location>
</feature>
<dbReference type="AlphaFoldDB" id="A0A4D6M1S9"/>
<feature type="region of interest" description="Disordered" evidence="1">
    <location>
        <begin position="35"/>
        <end position="77"/>
    </location>
</feature>
<evidence type="ECO:0000313" key="3">
    <source>
        <dbReference type="Proteomes" id="UP000501690"/>
    </source>
</evidence>
<organism evidence="2 3">
    <name type="scientific">Vigna unguiculata</name>
    <name type="common">Cowpea</name>
    <dbReference type="NCBI Taxonomy" id="3917"/>
    <lineage>
        <taxon>Eukaryota</taxon>
        <taxon>Viridiplantae</taxon>
        <taxon>Streptophyta</taxon>
        <taxon>Embryophyta</taxon>
        <taxon>Tracheophyta</taxon>
        <taxon>Spermatophyta</taxon>
        <taxon>Magnoliopsida</taxon>
        <taxon>eudicotyledons</taxon>
        <taxon>Gunneridae</taxon>
        <taxon>Pentapetalae</taxon>
        <taxon>rosids</taxon>
        <taxon>fabids</taxon>
        <taxon>Fabales</taxon>
        <taxon>Fabaceae</taxon>
        <taxon>Papilionoideae</taxon>
        <taxon>50 kb inversion clade</taxon>
        <taxon>NPAAA clade</taxon>
        <taxon>indigoferoid/millettioid clade</taxon>
        <taxon>Phaseoleae</taxon>
        <taxon>Vigna</taxon>
    </lineage>
</organism>
<proteinExistence type="predicted"/>
<dbReference type="EMBL" id="CP039349">
    <property type="protein sequence ID" value="QCD94136.1"/>
    <property type="molecule type" value="Genomic_DNA"/>
</dbReference>
<keyword evidence="3" id="KW-1185">Reference proteome</keyword>
<name>A0A4D6M1S9_VIGUN</name>
<gene>
    <name evidence="2" type="ORF">DEO72_LG5g2215</name>
</gene>
<reference evidence="2 3" key="1">
    <citation type="submission" date="2019-04" db="EMBL/GenBank/DDBJ databases">
        <title>An improved genome assembly and genetic linkage map for asparagus bean, Vigna unguiculata ssp. sesquipedialis.</title>
        <authorList>
            <person name="Xia Q."/>
            <person name="Zhang R."/>
            <person name="Dong Y."/>
        </authorList>
    </citation>
    <scope>NUCLEOTIDE SEQUENCE [LARGE SCALE GENOMIC DNA]</scope>
    <source>
        <tissue evidence="2">Leaf</tissue>
    </source>
</reference>
<evidence type="ECO:0000313" key="2">
    <source>
        <dbReference type="EMBL" id="QCD94136.1"/>
    </source>
</evidence>
<sequence>MGFFLSQANTTYLSLYNSREEVSEPKRKKRLATTTVVLDKDETHNADSDPLTTTSQVRSEDNPYNDRNPKQEKVGGGKEIYLSKGLGVKCYSDDIGGSRGDVGGSVDHNFLGSGGNDGDRHEVEEYYKKIVKENLGDEILCM</sequence>